<protein>
    <submittedName>
        <fullName evidence="2">Uncharacterized protein</fullName>
    </submittedName>
</protein>
<dbReference type="AlphaFoldDB" id="A0A5J5V2D2"/>
<feature type="transmembrane region" description="Helical" evidence="1">
    <location>
        <begin position="6"/>
        <end position="24"/>
    </location>
</feature>
<dbReference type="EMBL" id="CM018208">
    <property type="protein sequence ID" value="KAB2074008.1"/>
    <property type="molecule type" value="Genomic_DNA"/>
</dbReference>
<accession>A0A5J5V2D2</accession>
<evidence type="ECO:0000313" key="3">
    <source>
        <dbReference type="Proteomes" id="UP000327439"/>
    </source>
</evidence>
<proteinExistence type="predicted"/>
<sequence length="102" mass="12589">MYFLYFSFLFFHFISSIFILYFPIKFDLCFFFFPFLKFLYLPVQFFSYFLIPIRFDFRYLSICDLGFDFHFLLILGIFLFTSSRSIFFLLPHSRSISGRCNR</sequence>
<gene>
    <name evidence="2" type="ORF">ES319_A07G124400v1</name>
</gene>
<evidence type="ECO:0000313" key="2">
    <source>
        <dbReference type="EMBL" id="KAB2074008.1"/>
    </source>
</evidence>
<feature type="transmembrane region" description="Helical" evidence="1">
    <location>
        <begin position="71"/>
        <end position="90"/>
    </location>
</feature>
<organism evidence="2 3">
    <name type="scientific">Gossypium barbadense</name>
    <name type="common">Sea Island cotton</name>
    <name type="synonym">Hibiscus barbadensis</name>
    <dbReference type="NCBI Taxonomy" id="3634"/>
    <lineage>
        <taxon>Eukaryota</taxon>
        <taxon>Viridiplantae</taxon>
        <taxon>Streptophyta</taxon>
        <taxon>Embryophyta</taxon>
        <taxon>Tracheophyta</taxon>
        <taxon>Spermatophyta</taxon>
        <taxon>Magnoliopsida</taxon>
        <taxon>eudicotyledons</taxon>
        <taxon>Gunneridae</taxon>
        <taxon>Pentapetalae</taxon>
        <taxon>rosids</taxon>
        <taxon>malvids</taxon>
        <taxon>Malvales</taxon>
        <taxon>Malvaceae</taxon>
        <taxon>Malvoideae</taxon>
        <taxon>Gossypium</taxon>
    </lineage>
</organism>
<evidence type="ECO:0000256" key="1">
    <source>
        <dbReference type="SAM" id="Phobius"/>
    </source>
</evidence>
<reference evidence="3" key="1">
    <citation type="journal article" date="2020" name="Nat. Genet.">
        <title>Genomic diversifications of five Gossypium allopolyploid species and their impact on cotton improvement.</title>
        <authorList>
            <person name="Chen Z.J."/>
            <person name="Sreedasyam A."/>
            <person name="Ando A."/>
            <person name="Song Q."/>
            <person name="De Santiago L.M."/>
            <person name="Hulse-Kemp A.M."/>
            <person name="Ding M."/>
            <person name="Ye W."/>
            <person name="Kirkbride R.C."/>
            <person name="Jenkins J."/>
            <person name="Plott C."/>
            <person name="Lovell J."/>
            <person name="Lin Y.M."/>
            <person name="Vaughn R."/>
            <person name="Liu B."/>
            <person name="Simpson S."/>
            <person name="Scheffler B.E."/>
            <person name="Wen L."/>
            <person name="Saski C.A."/>
            <person name="Grover C.E."/>
            <person name="Hu G."/>
            <person name="Conover J.L."/>
            <person name="Carlson J.W."/>
            <person name="Shu S."/>
            <person name="Boston L.B."/>
            <person name="Williams M."/>
            <person name="Peterson D.G."/>
            <person name="McGee K."/>
            <person name="Jones D.C."/>
            <person name="Wendel J.F."/>
            <person name="Stelly D.M."/>
            <person name="Grimwood J."/>
            <person name="Schmutz J."/>
        </authorList>
    </citation>
    <scope>NUCLEOTIDE SEQUENCE [LARGE SCALE GENOMIC DNA]</scope>
    <source>
        <strain evidence="3">cv. 3-79</strain>
    </source>
</reference>
<keyword evidence="1" id="KW-0812">Transmembrane</keyword>
<feature type="transmembrane region" description="Helical" evidence="1">
    <location>
        <begin position="31"/>
        <end position="51"/>
    </location>
</feature>
<name>A0A5J5V2D2_GOSBA</name>
<dbReference type="Proteomes" id="UP000327439">
    <property type="component" value="Chromosome A07"/>
</dbReference>
<keyword evidence="1" id="KW-1133">Transmembrane helix</keyword>
<keyword evidence="1" id="KW-0472">Membrane</keyword>
<keyword evidence="3" id="KW-1185">Reference proteome</keyword>